<feature type="region of interest" description="Disordered" evidence="11">
    <location>
        <begin position="781"/>
        <end position="837"/>
    </location>
</feature>
<dbReference type="CDD" id="cd12148">
    <property type="entry name" value="fungal_TF_MHR"/>
    <property type="match status" value="1"/>
</dbReference>
<dbReference type="GO" id="GO:0006351">
    <property type="term" value="P:DNA-templated transcription"/>
    <property type="evidence" value="ECO:0007669"/>
    <property type="project" value="InterPro"/>
</dbReference>
<dbReference type="InterPro" id="IPR005600">
    <property type="entry name" value="Gal4_dimer_dom"/>
</dbReference>
<feature type="compositionally biased region" description="Polar residues" evidence="11">
    <location>
        <begin position="781"/>
        <end position="791"/>
    </location>
</feature>
<keyword evidence="10" id="KW-0119">Carbohydrate metabolism</keyword>
<dbReference type="GO" id="GO:0000981">
    <property type="term" value="F:DNA-binding transcription factor activity, RNA polymerase II-specific"/>
    <property type="evidence" value="ECO:0007669"/>
    <property type="project" value="InterPro"/>
</dbReference>
<evidence type="ECO:0000256" key="3">
    <source>
        <dbReference type="ARBA" id="ARBA00022833"/>
    </source>
</evidence>
<evidence type="ECO:0000256" key="5">
    <source>
        <dbReference type="ARBA" id="ARBA00023125"/>
    </source>
</evidence>
<evidence type="ECO:0000256" key="9">
    <source>
        <dbReference type="ARBA" id="ARBA00023242"/>
    </source>
</evidence>
<dbReference type="Pfam" id="PF03902">
    <property type="entry name" value="Gal4_dimer"/>
    <property type="match status" value="1"/>
</dbReference>
<evidence type="ECO:0000256" key="8">
    <source>
        <dbReference type="ARBA" id="ARBA00023163"/>
    </source>
</evidence>
<evidence type="ECO:0000259" key="12">
    <source>
        <dbReference type="PROSITE" id="PS50048"/>
    </source>
</evidence>
<dbReference type="AlphaFoldDB" id="A0A160VJC2"/>
<dbReference type="CDD" id="cd00067">
    <property type="entry name" value="GAL4"/>
    <property type="match status" value="1"/>
</dbReference>
<feature type="domain" description="Zn(2)-C6 fungal-type" evidence="12">
    <location>
        <begin position="10"/>
        <end position="40"/>
    </location>
</feature>
<dbReference type="Gene3D" id="1.20.5.170">
    <property type="match status" value="1"/>
</dbReference>
<dbReference type="CDD" id="cd14654">
    <property type="entry name" value="ZIP_Gal4"/>
    <property type="match status" value="1"/>
</dbReference>
<gene>
    <name evidence="13" type="primary">gal4</name>
</gene>
<reference evidence="13" key="2">
    <citation type="submission" date="2016-05" db="EMBL/GenBank/DDBJ databases">
        <title>Truncation of Gal4p explains the inactivation of the GAL/MEL regulon in both Saccharomyces bayanus and some S. cerevisiae wine strains.</title>
        <authorList>
            <person name="Remi Dulermo R.D."/>
            <person name="Jean Luc Legras J.L.L."/>
            <person name="Francois Brunel F.B."/>
            <person name="Hugo Devillers H.D."/>
            <person name="Veronique Sarilar V.R."/>
            <person name="Cecile Neuveglise C.N."/>
            <person name="Huu Vang Nguyen H.V.N."/>
        </authorList>
    </citation>
    <scope>NUCLEOTIDE SEQUENCE</scope>
    <source>
        <strain evidence="13">AS 2.3319</strain>
    </source>
</reference>
<sequence length="877" mass="99482">MKLLSSMEQACDICRLKKLKCSKEKPKCAKCLKNNWECCYSPKAKRSPLTRAHLTEVELRLEKLEDLFLLMFPLENLNNVLKIESLHDVKVMLIRSLKQELAAVNAVASGLTSIGRAENEGSRLRRQHMTSATLPLEKHDNGDERQLTLSLDSVAQHDDSIIPLNSMPRDALHGFDWSEEDDVLDDLYLLKTDPNNNGVFGEGSLISTLRSIEFSPENYRNSTVSRLPTVITDRYSLSSRSATSRFIQSYLDNFHPYCPIVHSQTLMMLYNNQVEITSKDQWQILFNSVLAIGAWCIEGESTDIDIFYYQNAKSHLTSKIFESGSITLVVALHLLSQYTQWRQKPNTSYNYHSFSVRMAISLGLDKDLPPSFNERNILERRRRIWWSLYIWEFHLALLYGRSIQFTQSTISFPSSVDEMENTTTNPTIYHGTIETARLLQKFIKISEFDSTTAGKKSPVSAKRSLFICNEIEEVFRRMPKFLQMDISSTALTNLLKDHPWLSFTRFQLKWKQLSLIIYVLRGFFISLNQRQDQNHHSSYEVERCSLLLQDASQRTIMSISNYMDNHTITPYFAWKCGFYLFNAVLVPVNTLLSNSRSGVRNNTTAESLQQINTVLLLLKKLATYKIQICEKYMQILEQLCTPYLYSPSEVSSPFPNSNKLTTNTVGSAPVSQYPIIQQNNVNNNSARYISENYVGPSPMPLKSGASFNDLVKLLSNRPSSRNSSAAETRLTPPRPSITPFSGQQQQLQPSFVPLTPSALFGGASSYQGWNNLADTTLSFPSNSNSNGTNLVTAPIKSKDLSQSSTAANQFRDSTSNNQPTNGNFDNDNPKSLSPSWTDQTAYNALGITTGMFNTTTMDDVYDYLFDDDDTPPNLRNE</sequence>
<dbReference type="InterPro" id="IPR007219">
    <property type="entry name" value="XnlR_reg_dom"/>
</dbReference>
<dbReference type="PANTHER" id="PTHR47424:SF3">
    <property type="entry name" value="REGULATORY PROTEIN GAL4"/>
    <property type="match status" value="1"/>
</dbReference>
<dbReference type="Pfam" id="PF04082">
    <property type="entry name" value="Fungal_trans"/>
    <property type="match status" value="1"/>
</dbReference>
<dbReference type="SMART" id="SM00906">
    <property type="entry name" value="Fungal_trans"/>
    <property type="match status" value="1"/>
</dbReference>
<evidence type="ECO:0000256" key="1">
    <source>
        <dbReference type="ARBA" id="ARBA00004123"/>
    </source>
</evidence>
<evidence type="ECO:0000313" key="13">
    <source>
        <dbReference type="EMBL" id="CUW00886.1"/>
    </source>
</evidence>
<dbReference type="FunFam" id="4.10.240.10:FF:000009">
    <property type="entry name" value="C6 transcription factor (Gal4)"/>
    <property type="match status" value="1"/>
</dbReference>
<reference evidence="13" key="1">
    <citation type="submission" date="2015-12" db="EMBL/GenBank/DDBJ databases">
        <authorList>
            <person name="Shamseldin A."/>
            <person name="Moawad H."/>
            <person name="Abd El-Rahim W.M."/>
            <person name="Sadowsky M.J."/>
        </authorList>
    </citation>
    <scope>NUCLEOTIDE SEQUENCE</scope>
    <source>
        <strain evidence="13">AS 2.3319</strain>
    </source>
</reference>
<keyword evidence="6" id="KW-0299">Galactose metabolism</keyword>
<dbReference type="EMBL" id="LN997396">
    <property type="protein sequence ID" value="CUW00886.1"/>
    <property type="molecule type" value="Genomic_DNA"/>
</dbReference>
<proteinExistence type="predicted"/>
<dbReference type="GO" id="GO:0005634">
    <property type="term" value="C:nucleus"/>
    <property type="evidence" value="ECO:0007669"/>
    <property type="project" value="UniProtKB-SubCell"/>
</dbReference>
<feature type="compositionally biased region" description="Polar residues" evidence="11">
    <location>
        <begin position="800"/>
        <end position="837"/>
    </location>
</feature>
<dbReference type="GO" id="GO:0006012">
    <property type="term" value="P:galactose metabolic process"/>
    <property type="evidence" value="ECO:0007669"/>
    <property type="project" value="UniProtKB-KW"/>
</dbReference>
<dbReference type="InterPro" id="IPR046347">
    <property type="entry name" value="bZIP_sf"/>
</dbReference>
<keyword evidence="9" id="KW-0539">Nucleus</keyword>
<keyword evidence="8" id="KW-0804">Transcription</keyword>
<dbReference type="Pfam" id="PF00172">
    <property type="entry name" value="Zn_clus"/>
    <property type="match status" value="1"/>
</dbReference>
<dbReference type="PANTHER" id="PTHR47424">
    <property type="entry name" value="REGULATORY PROTEIN GAL4"/>
    <property type="match status" value="1"/>
</dbReference>
<organism evidence="13">
    <name type="scientific">Saccharomyces arboricola</name>
    <dbReference type="NCBI Taxonomy" id="706196"/>
    <lineage>
        <taxon>Eukaryota</taxon>
        <taxon>Fungi</taxon>
        <taxon>Dikarya</taxon>
        <taxon>Ascomycota</taxon>
        <taxon>Saccharomycotina</taxon>
        <taxon>Saccharomycetes</taxon>
        <taxon>Saccharomycetales</taxon>
        <taxon>Saccharomycetaceae</taxon>
        <taxon>Saccharomyces</taxon>
    </lineage>
</organism>
<keyword evidence="5" id="KW-0238">DNA-binding</keyword>
<accession>A0A160VJC2</accession>
<dbReference type="SMART" id="SM00066">
    <property type="entry name" value="GAL4"/>
    <property type="match status" value="1"/>
</dbReference>
<evidence type="ECO:0000256" key="10">
    <source>
        <dbReference type="ARBA" id="ARBA00023277"/>
    </source>
</evidence>
<feature type="compositionally biased region" description="Low complexity" evidence="11">
    <location>
        <begin position="717"/>
        <end position="726"/>
    </location>
</feature>
<keyword evidence="4" id="KW-0805">Transcription regulation</keyword>
<dbReference type="PROSITE" id="PS50048">
    <property type="entry name" value="ZN2_CY6_FUNGAL_2"/>
    <property type="match status" value="1"/>
</dbReference>
<dbReference type="Gene3D" id="4.10.240.10">
    <property type="entry name" value="Zn(2)-C6 fungal-type DNA-binding domain"/>
    <property type="match status" value="1"/>
</dbReference>
<dbReference type="SUPFAM" id="SSF57701">
    <property type="entry name" value="Zn2/Cys6 DNA-binding domain"/>
    <property type="match status" value="1"/>
</dbReference>
<protein>
    <submittedName>
        <fullName evidence="13">Positive regulator of galactose inducible genes</fullName>
    </submittedName>
</protein>
<name>A0A160VJC2_9SACH</name>
<dbReference type="InterPro" id="IPR001138">
    <property type="entry name" value="Zn2Cys6_DnaBD"/>
</dbReference>
<dbReference type="InterPro" id="IPR036864">
    <property type="entry name" value="Zn2-C6_fun-type_DNA-bd_sf"/>
</dbReference>
<dbReference type="PROSITE" id="PS00463">
    <property type="entry name" value="ZN2_CY6_FUNGAL_1"/>
    <property type="match status" value="1"/>
</dbReference>
<dbReference type="GO" id="GO:0000435">
    <property type="term" value="P:positive regulation of transcription from RNA polymerase II promoter by galactose"/>
    <property type="evidence" value="ECO:0007669"/>
    <property type="project" value="TreeGrafter"/>
</dbReference>
<dbReference type="SUPFAM" id="SSF57959">
    <property type="entry name" value="Leucine zipper domain"/>
    <property type="match status" value="1"/>
</dbReference>
<dbReference type="InterPro" id="IPR051127">
    <property type="entry name" value="Fungal_SecMet_Regulators"/>
</dbReference>
<evidence type="ECO:0000256" key="6">
    <source>
        <dbReference type="ARBA" id="ARBA00023144"/>
    </source>
</evidence>
<evidence type="ECO:0000256" key="2">
    <source>
        <dbReference type="ARBA" id="ARBA00022723"/>
    </source>
</evidence>
<dbReference type="GO" id="GO:0000978">
    <property type="term" value="F:RNA polymerase II cis-regulatory region sequence-specific DNA binding"/>
    <property type="evidence" value="ECO:0007669"/>
    <property type="project" value="TreeGrafter"/>
</dbReference>
<keyword evidence="7" id="KW-0010">Activator</keyword>
<keyword evidence="3" id="KW-0862">Zinc</keyword>
<feature type="region of interest" description="Disordered" evidence="11">
    <location>
        <begin position="717"/>
        <end position="746"/>
    </location>
</feature>
<evidence type="ECO:0000256" key="7">
    <source>
        <dbReference type="ARBA" id="ARBA00023159"/>
    </source>
</evidence>
<comment type="subcellular location">
    <subcellularLocation>
        <location evidence="1">Nucleus</location>
    </subcellularLocation>
</comment>
<keyword evidence="2" id="KW-0479">Metal-binding</keyword>
<evidence type="ECO:0000256" key="4">
    <source>
        <dbReference type="ARBA" id="ARBA00023015"/>
    </source>
</evidence>
<dbReference type="GO" id="GO:0008270">
    <property type="term" value="F:zinc ion binding"/>
    <property type="evidence" value="ECO:0007669"/>
    <property type="project" value="InterPro"/>
</dbReference>
<evidence type="ECO:0000256" key="11">
    <source>
        <dbReference type="SAM" id="MobiDB-lite"/>
    </source>
</evidence>